<keyword evidence="1 3" id="KW-0378">Hydrolase</keyword>
<organism evidence="3 4">
    <name type="scientific">Micromonospora purpureochromogenes</name>
    <dbReference type="NCBI Taxonomy" id="47872"/>
    <lineage>
        <taxon>Bacteria</taxon>
        <taxon>Bacillati</taxon>
        <taxon>Actinomycetota</taxon>
        <taxon>Actinomycetes</taxon>
        <taxon>Micromonosporales</taxon>
        <taxon>Micromonosporaceae</taxon>
        <taxon>Micromonospora</taxon>
    </lineage>
</organism>
<evidence type="ECO:0000256" key="1">
    <source>
        <dbReference type="ARBA" id="ARBA00022801"/>
    </source>
</evidence>
<accession>A0A1C4Z2W4</accession>
<reference evidence="3 4" key="1">
    <citation type="submission" date="2016-06" db="EMBL/GenBank/DDBJ databases">
        <authorList>
            <person name="Kjaerup R.B."/>
            <person name="Dalgaard T.S."/>
            <person name="Juul-Madsen H.R."/>
        </authorList>
    </citation>
    <scope>NUCLEOTIDE SEQUENCE [LARGE SCALE GENOMIC DNA]</scope>
    <source>
        <strain evidence="3 4">DSM 43821</strain>
    </source>
</reference>
<evidence type="ECO:0000259" key="2">
    <source>
        <dbReference type="PROSITE" id="PS50263"/>
    </source>
</evidence>
<sequence>MRTPLTLAVAQPHCVPYDVAANVAAHAALVRAADARVVLFPELSLTGYELDAAPLDPADPRLAPLVAACLATGTLALAGAPVADDAGAAYIGVLAVAGGGARVAYRKMFLGGAEAARFVAGREPAVVEVDGWRLGLAVCKDTGVVEHAARTVALGVDAYLAGVLEAPADASVPDTRARRVAAEHGVWVATASFAGPSGSHYPRTAGGSGVWRPDGAPVVRAGTAPGEVARATLH</sequence>
<evidence type="ECO:0000313" key="3">
    <source>
        <dbReference type="EMBL" id="SCF27234.1"/>
    </source>
</evidence>
<dbReference type="Pfam" id="PF00795">
    <property type="entry name" value="CN_hydrolase"/>
    <property type="match status" value="1"/>
</dbReference>
<dbReference type="EMBL" id="LT607410">
    <property type="protein sequence ID" value="SCF27234.1"/>
    <property type="molecule type" value="Genomic_DNA"/>
</dbReference>
<proteinExistence type="predicted"/>
<evidence type="ECO:0000313" key="4">
    <source>
        <dbReference type="Proteomes" id="UP000198228"/>
    </source>
</evidence>
<feature type="domain" description="CN hydrolase" evidence="2">
    <location>
        <begin position="5"/>
        <end position="234"/>
    </location>
</feature>
<dbReference type="Proteomes" id="UP000198228">
    <property type="component" value="Chromosome I"/>
</dbReference>
<dbReference type="InterPro" id="IPR036526">
    <property type="entry name" value="C-N_Hydrolase_sf"/>
</dbReference>
<dbReference type="Gene3D" id="3.60.110.10">
    <property type="entry name" value="Carbon-nitrogen hydrolase"/>
    <property type="match status" value="1"/>
</dbReference>
<dbReference type="GO" id="GO:0050126">
    <property type="term" value="F:N-carbamoylputrescine amidase activity"/>
    <property type="evidence" value="ECO:0007669"/>
    <property type="project" value="TreeGrafter"/>
</dbReference>
<dbReference type="InterPro" id="IPR003010">
    <property type="entry name" value="C-N_Hydrolase"/>
</dbReference>
<dbReference type="GO" id="GO:0033388">
    <property type="term" value="P:putrescine biosynthetic process from arginine"/>
    <property type="evidence" value="ECO:0007669"/>
    <property type="project" value="TreeGrafter"/>
</dbReference>
<dbReference type="InterPro" id="IPR050345">
    <property type="entry name" value="Aliph_Amidase/BUP"/>
</dbReference>
<dbReference type="PROSITE" id="PS50263">
    <property type="entry name" value="CN_HYDROLASE"/>
    <property type="match status" value="1"/>
</dbReference>
<dbReference type="PANTHER" id="PTHR43674">
    <property type="entry name" value="NITRILASE C965.09-RELATED"/>
    <property type="match status" value="1"/>
</dbReference>
<name>A0A1C4Z2W4_9ACTN</name>
<dbReference type="CDD" id="cd07197">
    <property type="entry name" value="nitrilase"/>
    <property type="match status" value="1"/>
</dbReference>
<gene>
    <name evidence="3" type="ORF">GA0074696_3976</name>
</gene>
<protein>
    <submittedName>
        <fullName evidence="3">Predicted amidohydrolase</fullName>
    </submittedName>
</protein>
<dbReference type="AlphaFoldDB" id="A0A1C4Z2W4"/>
<dbReference type="PANTHER" id="PTHR43674:SF2">
    <property type="entry name" value="BETA-UREIDOPROPIONASE"/>
    <property type="match status" value="1"/>
</dbReference>
<dbReference type="RefSeq" id="WP_088962465.1">
    <property type="nucleotide sequence ID" value="NZ_LT607410.1"/>
</dbReference>
<dbReference type="SUPFAM" id="SSF56317">
    <property type="entry name" value="Carbon-nitrogen hydrolase"/>
    <property type="match status" value="1"/>
</dbReference>